<evidence type="ECO:0000313" key="2">
    <source>
        <dbReference type="Proteomes" id="UP000777784"/>
    </source>
</evidence>
<organism evidence="1 2">
    <name type="scientific">Eiseniibacteriota bacterium</name>
    <dbReference type="NCBI Taxonomy" id="2212470"/>
    <lineage>
        <taxon>Bacteria</taxon>
        <taxon>Candidatus Eiseniibacteriota</taxon>
    </lineage>
</organism>
<accession>A0A948RXL1</accession>
<dbReference type="PROSITE" id="PS01332">
    <property type="entry name" value="HTH_RRF2_1"/>
    <property type="match status" value="1"/>
</dbReference>
<dbReference type="PANTHER" id="PTHR33221:SF15">
    <property type="entry name" value="HTH-TYPE TRANSCRIPTIONAL REGULATOR YWGB-RELATED"/>
    <property type="match status" value="1"/>
</dbReference>
<dbReference type="NCBIfam" id="TIGR00738">
    <property type="entry name" value="rrf2_super"/>
    <property type="match status" value="1"/>
</dbReference>
<dbReference type="InterPro" id="IPR000944">
    <property type="entry name" value="Tscrpt_reg_Rrf2"/>
</dbReference>
<dbReference type="EMBL" id="JAHJDP010000099">
    <property type="protein sequence ID" value="MBU2692715.1"/>
    <property type="molecule type" value="Genomic_DNA"/>
</dbReference>
<gene>
    <name evidence="1" type="ORF">KJ970_17500</name>
</gene>
<dbReference type="InterPro" id="IPR036388">
    <property type="entry name" value="WH-like_DNA-bd_sf"/>
</dbReference>
<dbReference type="GO" id="GO:0005829">
    <property type="term" value="C:cytosol"/>
    <property type="evidence" value="ECO:0007669"/>
    <property type="project" value="TreeGrafter"/>
</dbReference>
<name>A0A948RXL1_UNCEI</name>
<reference evidence="1" key="1">
    <citation type="submission" date="2021-05" db="EMBL/GenBank/DDBJ databases">
        <title>Energy efficiency and biological interactions define the core microbiome of deep oligotrophic groundwater.</title>
        <authorList>
            <person name="Mehrshad M."/>
            <person name="Lopez-Fernandez M."/>
            <person name="Bell E."/>
            <person name="Bernier-Latmani R."/>
            <person name="Bertilsson S."/>
            <person name="Dopson M."/>
        </authorList>
    </citation>
    <scope>NUCLEOTIDE SEQUENCE</scope>
    <source>
        <strain evidence="1">Modern_marine.mb.64</strain>
    </source>
</reference>
<dbReference type="SUPFAM" id="SSF46785">
    <property type="entry name" value="Winged helix' DNA-binding domain"/>
    <property type="match status" value="1"/>
</dbReference>
<dbReference type="InterPro" id="IPR030489">
    <property type="entry name" value="TR_Rrf2-type_CS"/>
</dbReference>
<comment type="caution">
    <text evidence="1">The sequence shown here is derived from an EMBL/GenBank/DDBJ whole genome shotgun (WGS) entry which is preliminary data.</text>
</comment>
<dbReference type="GO" id="GO:0003700">
    <property type="term" value="F:DNA-binding transcription factor activity"/>
    <property type="evidence" value="ECO:0007669"/>
    <property type="project" value="TreeGrafter"/>
</dbReference>
<dbReference type="InterPro" id="IPR036390">
    <property type="entry name" value="WH_DNA-bd_sf"/>
</dbReference>
<dbReference type="Proteomes" id="UP000777784">
    <property type="component" value="Unassembled WGS sequence"/>
</dbReference>
<dbReference type="Pfam" id="PF02082">
    <property type="entry name" value="Rrf2"/>
    <property type="match status" value="1"/>
</dbReference>
<dbReference type="PROSITE" id="PS51197">
    <property type="entry name" value="HTH_RRF2_2"/>
    <property type="match status" value="1"/>
</dbReference>
<sequence length="165" mass="17965">MLKITSLEEYGLRCMVQLARHSDREPLTIAEIAQEEGLSLPYVGKLMNLLRQEGLVMSVRGRAGGYILPRPADQITLDTVITALGGDLFDKDHCGRHPAGHDVCVHSGDCSIRSVWSTMHRIINDTLKKTSLSDLVGTENQVSQTLEMPASAADGEREAGGIELP</sequence>
<evidence type="ECO:0000313" key="1">
    <source>
        <dbReference type="EMBL" id="MBU2692715.1"/>
    </source>
</evidence>
<proteinExistence type="predicted"/>
<protein>
    <submittedName>
        <fullName evidence="1">Rrf2 family transcriptional regulator</fullName>
    </submittedName>
</protein>
<dbReference type="AlphaFoldDB" id="A0A948RXL1"/>
<dbReference type="PANTHER" id="PTHR33221">
    <property type="entry name" value="WINGED HELIX-TURN-HELIX TRANSCRIPTIONAL REGULATOR, RRF2 FAMILY"/>
    <property type="match status" value="1"/>
</dbReference>
<dbReference type="Gene3D" id="1.10.10.10">
    <property type="entry name" value="Winged helix-like DNA-binding domain superfamily/Winged helix DNA-binding domain"/>
    <property type="match status" value="1"/>
</dbReference>